<dbReference type="EMBL" id="FTNY01000003">
    <property type="protein sequence ID" value="SIS35065.1"/>
    <property type="molecule type" value="Genomic_DNA"/>
</dbReference>
<proteinExistence type="predicted"/>
<keyword evidence="4" id="KW-1133">Transmembrane helix</keyword>
<dbReference type="Gene3D" id="2.130.10.10">
    <property type="entry name" value="YVTN repeat-like/Quinoprotein amine dehydrogenase"/>
    <property type="match status" value="2"/>
</dbReference>
<dbReference type="InterPro" id="IPR050482">
    <property type="entry name" value="Sensor_HK_TwoCompSys"/>
</dbReference>
<dbReference type="SUPFAM" id="SSF55874">
    <property type="entry name" value="ATPase domain of HSP90 chaperone/DNA topoisomerase II/histidine kinase"/>
    <property type="match status" value="1"/>
</dbReference>
<keyword evidence="2 7" id="KW-0418">Kinase</keyword>
<evidence type="ECO:0000256" key="5">
    <source>
        <dbReference type="SAM" id="SignalP"/>
    </source>
</evidence>
<dbReference type="Gene3D" id="2.60.40.10">
    <property type="entry name" value="Immunoglobulins"/>
    <property type="match status" value="1"/>
</dbReference>
<keyword evidence="5" id="KW-0732">Signal</keyword>
<dbReference type="Pfam" id="PF02518">
    <property type="entry name" value="HATPase_c"/>
    <property type="match status" value="1"/>
</dbReference>
<name>A0A1N7IDC0_9FLAO</name>
<dbReference type="Pfam" id="PF07730">
    <property type="entry name" value="HisKA_3"/>
    <property type="match status" value="1"/>
</dbReference>
<feature type="domain" description="Histidine kinase/HSP90-like ATPase" evidence="6">
    <location>
        <begin position="915"/>
        <end position="1004"/>
    </location>
</feature>
<keyword evidence="8" id="KW-1185">Reference proteome</keyword>
<dbReference type="InterPro" id="IPR003594">
    <property type="entry name" value="HATPase_dom"/>
</dbReference>
<feature type="transmembrane region" description="Helical" evidence="4">
    <location>
        <begin position="763"/>
        <end position="786"/>
    </location>
</feature>
<feature type="signal peptide" evidence="5">
    <location>
        <begin position="1"/>
        <end position="17"/>
    </location>
</feature>
<evidence type="ECO:0000256" key="3">
    <source>
        <dbReference type="ARBA" id="ARBA00023012"/>
    </source>
</evidence>
<organism evidence="7 8">
    <name type="scientific">Chryseobacterium shigense</name>
    <dbReference type="NCBI Taxonomy" id="297244"/>
    <lineage>
        <taxon>Bacteria</taxon>
        <taxon>Pseudomonadati</taxon>
        <taxon>Bacteroidota</taxon>
        <taxon>Flavobacteriia</taxon>
        <taxon>Flavobacteriales</taxon>
        <taxon>Weeksellaceae</taxon>
        <taxon>Chryseobacterium group</taxon>
        <taxon>Chryseobacterium</taxon>
    </lineage>
</organism>
<dbReference type="InterPro" id="IPR036890">
    <property type="entry name" value="HATPase_C_sf"/>
</dbReference>
<dbReference type="AlphaFoldDB" id="A0A1N7IDC0"/>
<dbReference type="InterPro" id="IPR015943">
    <property type="entry name" value="WD40/YVTN_repeat-like_dom_sf"/>
</dbReference>
<dbReference type="GO" id="GO:0000155">
    <property type="term" value="F:phosphorelay sensor kinase activity"/>
    <property type="evidence" value="ECO:0007669"/>
    <property type="project" value="InterPro"/>
</dbReference>
<dbReference type="OrthoDB" id="9809670at2"/>
<dbReference type="GO" id="GO:0016020">
    <property type="term" value="C:membrane"/>
    <property type="evidence" value="ECO:0007669"/>
    <property type="project" value="InterPro"/>
</dbReference>
<dbReference type="PANTHER" id="PTHR24421">
    <property type="entry name" value="NITRATE/NITRITE SENSOR PROTEIN NARX-RELATED"/>
    <property type="match status" value="1"/>
</dbReference>
<dbReference type="Proteomes" id="UP000186373">
    <property type="component" value="Unassembled WGS sequence"/>
</dbReference>
<dbReference type="SMART" id="SM00387">
    <property type="entry name" value="HATPase_c"/>
    <property type="match status" value="1"/>
</dbReference>
<sequence>MKFLLKFCVVFAFFCFAKMSSQNMGNYSVTKITQDEGLSQGSNYFWFEDRKGFVWLTCNDALNRYDGSSVKVYNLKYFFRNCPALQQGYGFAEDGNHLYIGSTRGLYIYNYQLDEFTLIDIYKKYSKNKTAIPIGFSDGKVWIFNEAYQLVSLEVATRKIKLEAQIPIPQLKSVHIYDNDGNVFYFRMPFLDKNRNLCFIGTKEVVTYNLDSKKIFFPLRQFPVDPSMTLQSAAYDKKNDALYLGTTDHGILIIKNHYHNIEYHQKSLKRIGGMTVDDHKVVFKSGSSLFIFDKQLTKSTAFHIGYERVFNFQFDKIGRLWICDDGQGEIVMDFRGAMLKNTTDGTDPLMKTFKQRGVSDFAELPGKKILINSSAVFDPESFSVTEFASDRKSYHNNSRGKSYSNPYTGEIWMFENGIGSNQSQLTVFDKNLNLKTSYSYDHILMGKPQHMVNFSNLPSVFSFSTGLYLFNRTTGKFRKINSIPDQNSFYMNVLSDHRIAISYLNRDMILVKIEGDNTYKTIGKILPEVQSFYIQEDVKKEQYWVGTNQGIYLLDKNFRLIKIFDSNNNLAGTYIYGILLDDFGKLWCSHQRGLSSIDTKTHVISNYDKEDGIQYWDFNNRAFLKTSDGMLYFGGVKGFNYFKPPLKLSSFYKPEIYIDEILINNKRYAAPNGINFLKEIHLKYDENNISIKALIKDLEHGSQRNMMYRIKNIDQGWKKLSKKAPLNLNSLAPGKYEIEFGITDKFTGKVLSQKLMTLHVAKVFYQTFLFWIILGSLFSGGLIVAVSRWEFIKQKNEFKGKMALESQRNKITADLHDDIGSTLSSLQINSMVAGQLIEKQRMEEAQKVLRNIEDQSRKLSENMSDIVWSLKPNHDSLMTLSTRIRNIASEILGNTTINYIIDIDETIDAEILDFSIKKNIILIAKEALNNMVKYSNAAKVFINLKKNEDHYILEIKDDGIGFDQLNLKGNGIGNMKKRTLEMNGIFELNSQNGTTIKILIPKFRD</sequence>
<accession>A0A1N7IDC0</accession>
<dbReference type="RefSeq" id="WP_084175782.1">
    <property type="nucleotide sequence ID" value="NZ_FTNY01000003.1"/>
</dbReference>
<dbReference type="GO" id="GO:0046983">
    <property type="term" value="F:protein dimerization activity"/>
    <property type="evidence" value="ECO:0007669"/>
    <property type="project" value="InterPro"/>
</dbReference>
<dbReference type="SUPFAM" id="SSF63829">
    <property type="entry name" value="Calcium-dependent phosphotriesterase"/>
    <property type="match status" value="1"/>
</dbReference>
<dbReference type="InterPro" id="IPR011044">
    <property type="entry name" value="Quino_amine_DH_bsu"/>
</dbReference>
<protein>
    <submittedName>
        <fullName evidence="7">Signal transduction histidine kinase</fullName>
    </submittedName>
</protein>
<evidence type="ECO:0000256" key="4">
    <source>
        <dbReference type="SAM" id="Phobius"/>
    </source>
</evidence>
<evidence type="ECO:0000256" key="1">
    <source>
        <dbReference type="ARBA" id="ARBA00022679"/>
    </source>
</evidence>
<gene>
    <name evidence="7" type="ORF">SAMN05421639_103165</name>
</gene>
<keyword evidence="4" id="KW-0812">Transmembrane</keyword>
<dbReference type="InterPro" id="IPR013783">
    <property type="entry name" value="Ig-like_fold"/>
</dbReference>
<reference evidence="8" key="1">
    <citation type="submission" date="2017-01" db="EMBL/GenBank/DDBJ databases">
        <authorList>
            <person name="Varghese N."/>
            <person name="Submissions S."/>
        </authorList>
    </citation>
    <scope>NUCLEOTIDE SEQUENCE [LARGE SCALE GENOMIC DNA]</scope>
    <source>
        <strain evidence="8">DSM 17126</strain>
    </source>
</reference>
<dbReference type="PANTHER" id="PTHR24421:SF63">
    <property type="entry name" value="SENSOR HISTIDINE KINASE DESK"/>
    <property type="match status" value="1"/>
</dbReference>
<dbReference type="SUPFAM" id="SSF50969">
    <property type="entry name" value="YVTN repeat-like/Quinoprotein amine dehydrogenase"/>
    <property type="match status" value="1"/>
</dbReference>
<dbReference type="CDD" id="cd16917">
    <property type="entry name" value="HATPase_UhpB-NarQ-NarX-like"/>
    <property type="match status" value="1"/>
</dbReference>
<evidence type="ECO:0000313" key="7">
    <source>
        <dbReference type="EMBL" id="SIS35065.1"/>
    </source>
</evidence>
<evidence type="ECO:0000313" key="8">
    <source>
        <dbReference type="Proteomes" id="UP000186373"/>
    </source>
</evidence>
<keyword evidence="4" id="KW-0472">Membrane</keyword>
<dbReference type="Gene3D" id="1.20.5.1930">
    <property type="match status" value="1"/>
</dbReference>
<evidence type="ECO:0000259" key="6">
    <source>
        <dbReference type="SMART" id="SM00387"/>
    </source>
</evidence>
<feature type="chain" id="PRO_5013065995" evidence="5">
    <location>
        <begin position="18"/>
        <end position="1005"/>
    </location>
</feature>
<dbReference type="InterPro" id="IPR011712">
    <property type="entry name" value="Sig_transdc_His_kin_sub3_dim/P"/>
</dbReference>
<evidence type="ECO:0000256" key="2">
    <source>
        <dbReference type="ARBA" id="ARBA00022777"/>
    </source>
</evidence>
<keyword evidence="1" id="KW-0808">Transferase</keyword>
<keyword evidence="3" id="KW-0902">Two-component regulatory system</keyword>
<dbReference type="Gene3D" id="3.30.565.10">
    <property type="entry name" value="Histidine kinase-like ATPase, C-terminal domain"/>
    <property type="match status" value="1"/>
</dbReference>